<feature type="domain" description="Methyltransferase" evidence="2">
    <location>
        <begin position="97"/>
        <end position="188"/>
    </location>
</feature>
<dbReference type="CDD" id="cd02440">
    <property type="entry name" value="AdoMet_MTases"/>
    <property type="match status" value="1"/>
</dbReference>
<feature type="compositionally biased region" description="Low complexity" evidence="1">
    <location>
        <begin position="22"/>
        <end position="42"/>
    </location>
</feature>
<dbReference type="SUPFAM" id="SSF53335">
    <property type="entry name" value="S-adenosyl-L-methionine-dependent methyltransferases"/>
    <property type="match status" value="1"/>
</dbReference>
<feature type="compositionally biased region" description="Basic residues" evidence="1">
    <location>
        <begin position="1"/>
        <end position="21"/>
    </location>
</feature>
<evidence type="ECO:0000256" key="1">
    <source>
        <dbReference type="SAM" id="MobiDB-lite"/>
    </source>
</evidence>
<dbReference type="Proteomes" id="UP000716291">
    <property type="component" value="Unassembled WGS sequence"/>
</dbReference>
<dbReference type="Gene3D" id="3.40.50.150">
    <property type="entry name" value="Vaccinia Virus protein VP39"/>
    <property type="match status" value="1"/>
</dbReference>
<gene>
    <name evidence="3" type="ORF">G6F64_010715</name>
</gene>
<sequence length="329" mass="37588">MGAKQSKYHRSTRQNSLRRKSVNTTSANNSANTSSNTTASVTIDGRQYHNESSTYILPKDEIEQDRLNSQHFALKAVFDGKNILDSIHSSLPKNATVLDLGCGTGCWVLEMAVEYPEFKFIGLDMADMFPTTIRPENVKFQLHNILHGLPFQDNTFDFVNMRIMLTAFLIDEWPFVIKEIYRVLKPGGFVELMESKFPEDDQVLIVKTVNQQFYDILKENNKDPCISTKLGTMLQQQNFNLIETQERSLQYIMTEQPLSSLAREMLGNWKLAVLALKPLLANKLVDDEEEYESLIDDYVEGLLEEGWEPRMLAYAAQKPLSQEPSTAKE</sequence>
<evidence type="ECO:0000313" key="4">
    <source>
        <dbReference type="Proteomes" id="UP000716291"/>
    </source>
</evidence>
<keyword evidence="4" id="KW-1185">Reference proteome</keyword>
<dbReference type="Pfam" id="PF13649">
    <property type="entry name" value="Methyltransf_25"/>
    <property type="match status" value="1"/>
</dbReference>
<evidence type="ECO:0000259" key="2">
    <source>
        <dbReference type="Pfam" id="PF13649"/>
    </source>
</evidence>
<protein>
    <recommendedName>
        <fullName evidence="2">Methyltransferase domain-containing protein</fullName>
    </recommendedName>
</protein>
<reference evidence="3" key="1">
    <citation type="journal article" date="2020" name="Microb. Genom.">
        <title>Genetic diversity of clinical and environmental Mucorales isolates obtained from an investigation of mucormycosis cases among solid organ transplant recipients.</title>
        <authorList>
            <person name="Nguyen M.H."/>
            <person name="Kaul D."/>
            <person name="Muto C."/>
            <person name="Cheng S.J."/>
            <person name="Richter R.A."/>
            <person name="Bruno V.M."/>
            <person name="Liu G."/>
            <person name="Beyhan S."/>
            <person name="Sundermann A.J."/>
            <person name="Mounaud S."/>
            <person name="Pasculle A.W."/>
            <person name="Nierman W.C."/>
            <person name="Driscoll E."/>
            <person name="Cumbie R."/>
            <person name="Clancy C.J."/>
            <person name="Dupont C.L."/>
        </authorList>
    </citation>
    <scope>NUCLEOTIDE SEQUENCE</scope>
    <source>
        <strain evidence="3">GL11</strain>
    </source>
</reference>
<dbReference type="InterPro" id="IPR029063">
    <property type="entry name" value="SAM-dependent_MTases_sf"/>
</dbReference>
<dbReference type="EMBL" id="JAANQT010002313">
    <property type="protein sequence ID" value="KAG1302688.1"/>
    <property type="molecule type" value="Genomic_DNA"/>
</dbReference>
<feature type="region of interest" description="Disordered" evidence="1">
    <location>
        <begin position="1"/>
        <end position="44"/>
    </location>
</feature>
<dbReference type="AlphaFoldDB" id="A0A9P6X0J0"/>
<evidence type="ECO:0000313" key="3">
    <source>
        <dbReference type="EMBL" id="KAG1302688.1"/>
    </source>
</evidence>
<organism evidence="3 4">
    <name type="scientific">Rhizopus oryzae</name>
    <name type="common">Mucormycosis agent</name>
    <name type="synonym">Rhizopus arrhizus var. delemar</name>
    <dbReference type="NCBI Taxonomy" id="64495"/>
    <lineage>
        <taxon>Eukaryota</taxon>
        <taxon>Fungi</taxon>
        <taxon>Fungi incertae sedis</taxon>
        <taxon>Mucoromycota</taxon>
        <taxon>Mucoromycotina</taxon>
        <taxon>Mucoromycetes</taxon>
        <taxon>Mucorales</taxon>
        <taxon>Mucorineae</taxon>
        <taxon>Rhizopodaceae</taxon>
        <taxon>Rhizopus</taxon>
    </lineage>
</organism>
<dbReference type="OrthoDB" id="2013972at2759"/>
<proteinExistence type="predicted"/>
<accession>A0A9P6X0J0</accession>
<dbReference type="PANTHER" id="PTHR43591">
    <property type="entry name" value="METHYLTRANSFERASE"/>
    <property type="match status" value="1"/>
</dbReference>
<name>A0A9P6X0J0_RHIOR</name>
<dbReference type="InterPro" id="IPR041698">
    <property type="entry name" value="Methyltransf_25"/>
</dbReference>
<comment type="caution">
    <text evidence="3">The sequence shown here is derived from an EMBL/GenBank/DDBJ whole genome shotgun (WGS) entry which is preliminary data.</text>
</comment>